<evidence type="ECO:0000256" key="9">
    <source>
        <dbReference type="ARBA" id="ARBA00030264"/>
    </source>
</evidence>
<organism evidence="12 13">
    <name type="scientific">Candidatus Yanofskybacteria bacterium RIFCSPHIGHO2_02_FULL_41_11</name>
    <dbReference type="NCBI Taxonomy" id="1802675"/>
    <lineage>
        <taxon>Bacteria</taxon>
        <taxon>Candidatus Yanofskyibacteriota</taxon>
    </lineage>
</organism>
<keyword evidence="6 11" id="KW-0368">Histidine biosynthesis</keyword>
<evidence type="ECO:0000256" key="8">
    <source>
        <dbReference type="ARBA" id="ARBA00025475"/>
    </source>
</evidence>
<evidence type="ECO:0000313" key="13">
    <source>
        <dbReference type="Proteomes" id="UP000177167"/>
    </source>
</evidence>
<evidence type="ECO:0000256" key="5">
    <source>
        <dbReference type="ARBA" id="ARBA00022605"/>
    </source>
</evidence>
<gene>
    <name evidence="12" type="ORF">A3J46_05465</name>
</gene>
<dbReference type="PANTHER" id="PTHR21235:SF2">
    <property type="entry name" value="IMIDAZOLE GLYCEROL PHOSPHATE SYNTHASE HISHF"/>
    <property type="match status" value="1"/>
</dbReference>
<dbReference type="InterPro" id="IPR006062">
    <property type="entry name" value="His_biosynth"/>
</dbReference>
<keyword evidence="7" id="KW-0456">Lyase</keyword>
<evidence type="ECO:0000256" key="6">
    <source>
        <dbReference type="ARBA" id="ARBA00023102"/>
    </source>
</evidence>
<accession>A0A1F8FBW8</accession>
<comment type="similarity">
    <text evidence="2 11">Belongs to the HisA/HisF family.</text>
</comment>
<comment type="function">
    <text evidence="8">IGPS catalyzes the conversion of PRFAR and glutamine to IGP, AICAR and glutamate. The HisF subunit catalyzes the cyclization activity that produces IGP and AICAR from PRFAR using the ammonia provided by the HisH subunit.</text>
</comment>
<evidence type="ECO:0000256" key="2">
    <source>
        <dbReference type="ARBA" id="ARBA00009667"/>
    </source>
</evidence>
<dbReference type="Proteomes" id="UP000177167">
    <property type="component" value="Unassembled WGS sequence"/>
</dbReference>
<evidence type="ECO:0000256" key="1">
    <source>
        <dbReference type="ARBA" id="ARBA00005091"/>
    </source>
</evidence>
<dbReference type="EC" id="4.3.2.10" evidence="4"/>
<dbReference type="InterPro" id="IPR050064">
    <property type="entry name" value="IGPS_HisA/HisF"/>
</dbReference>
<dbReference type="CDD" id="cd04731">
    <property type="entry name" value="HisF"/>
    <property type="match status" value="1"/>
</dbReference>
<keyword evidence="5 11" id="KW-0028">Amino-acid biosynthesis</keyword>
<name>A0A1F8FBW8_9BACT</name>
<comment type="caution">
    <text evidence="12">The sequence shown here is derived from an EMBL/GenBank/DDBJ whole genome shotgun (WGS) entry which is preliminary data.</text>
</comment>
<evidence type="ECO:0000256" key="4">
    <source>
        <dbReference type="ARBA" id="ARBA00012809"/>
    </source>
</evidence>
<dbReference type="PANTHER" id="PTHR21235">
    <property type="entry name" value="IMIDAZOLE GLYCEROL PHOSPHATE SYNTHASE SUBUNIT HISF/H IGP SYNTHASE SUBUNIT HISF/H"/>
    <property type="match status" value="1"/>
</dbReference>
<comment type="subunit">
    <text evidence="3">Heterodimer of HisH and HisF.</text>
</comment>
<dbReference type="GO" id="GO:0016829">
    <property type="term" value="F:lyase activity"/>
    <property type="evidence" value="ECO:0007669"/>
    <property type="project" value="UniProtKB-KW"/>
</dbReference>
<evidence type="ECO:0000256" key="11">
    <source>
        <dbReference type="RuleBase" id="RU003657"/>
    </source>
</evidence>
<reference evidence="12 13" key="1">
    <citation type="journal article" date="2016" name="Nat. Commun.">
        <title>Thousands of microbial genomes shed light on interconnected biogeochemical processes in an aquifer system.</title>
        <authorList>
            <person name="Anantharaman K."/>
            <person name="Brown C.T."/>
            <person name="Hug L.A."/>
            <person name="Sharon I."/>
            <person name="Castelle C.J."/>
            <person name="Probst A.J."/>
            <person name="Thomas B.C."/>
            <person name="Singh A."/>
            <person name="Wilkins M.J."/>
            <person name="Karaoz U."/>
            <person name="Brodie E.L."/>
            <person name="Williams K.H."/>
            <person name="Hubbard S.S."/>
            <person name="Banfield J.F."/>
        </authorList>
    </citation>
    <scope>NUCLEOTIDE SEQUENCE [LARGE SCALE GENOMIC DNA]</scope>
</reference>
<dbReference type="SUPFAM" id="SSF51366">
    <property type="entry name" value="Ribulose-phoshate binding barrel"/>
    <property type="match status" value="1"/>
</dbReference>
<evidence type="ECO:0000256" key="3">
    <source>
        <dbReference type="ARBA" id="ARBA00011152"/>
    </source>
</evidence>
<evidence type="ECO:0000256" key="10">
    <source>
        <dbReference type="ARBA" id="ARBA00047838"/>
    </source>
</evidence>
<comment type="pathway">
    <text evidence="1">Amino-acid biosynthesis; L-histidine biosynthesis; L-histidine from 5-phospho-alpha-D-ribose 1-diphosphate: step 5/9.</text>
</comment>
<sequence>MENIRIIPRLDIKGLNVVKGMHTEGLRVVGNPRDFALRYYQEGADELLYMDIVASLYQRNLDFDLLKSVADGVFIPITVGGGIRSVGDINNVLRAGADKVAINTYAISHPEFLREAADKFGSQCIVLSVEAKKVGEGKWEAYTDGGREKTGVGVVEWIKKAIDFGIGEIIITSIDHEGTRRGYDLDLVKAITSFAVVPVIAHGGAGSMESVRDVILNGQTDAISAASIFHYKDYPIERLKKFLNKEKINVRLQ</sequence>
<dbReference type="AlphaFoldDB" id="A0A1F8FBW8"/>
<dbReference type="InterPro" id="IPR011060">
    <property type="entry name" value="RibuloseP-bd_barrel"/>
</dbReference>
<protein>
    <recommendedName>
        <fullName evidence="4">imidazole glycerol-phosphate synthase</fullName>
        <ecNumber evidence="4">4.3.2.10</ecNumber>
    </recommendedName>
    <alternativeName>
        <fullName evidence="9">IGP synthase cyclase subunit</fullName>
    </alternativeName>
</protein>
<dbReference type="EMBL" id="MGJP01000003">
    <property type="protein sequence ID" value="OGN10627.1"/>
    <property type="molecule type" value="Genomic_DNA"/>
</dbReference>
<dbReference type="GO" id="GO:0000107">
    <property type="term" value="F:imidazoleglycerol-phosphate synthase activity"/>
    <property type="evidence" value="ECO:0007669"/>
    <property type="project" value="InterPro"/>
</dbReference>
<dbReference type="Gene3D" id="3.20.20.70">
    <property type="entry name" value="Aldolase class I"/>
    <property type="match status" value="1"/>
</dbReference>
<dbReference type="GO" id="GO:0000105">
    <property type="term" value="P:L-histidine biosynthetic process"/>
    <property type="evidence" value="ECO:0007669"/>
    <property type="project" value="UniProtKB-UniPathway"/>
</dbReference>
<dbReference type="InterPro" id="IPR004651">
    <property type="entry name" value="HisF"/>
</dbReference>
<comment type="catalytic activity">
    <reaction evidence="10">
        <text>5-[(5-phospho-1-deoxy-D-ribulos-1-ylimino)methylamino]-1-(5-phospho-beta-D-ribosyl)imidazole-4-carboxamide + L-glutamine = D-erythro-1-(imidazol-4-yl)glycerol 3-phosphate + 5-amino-1-(5-phospho-beta-D-ribosyl)imidazole-4-carboxamide + L-glutamate + H(+)</text>
        <dbReference type="Rhea" id="RHEA:24793"/>
        <dbReference type="ChEBI" id="CHEBI:15378"/>
        <dbReference type="ChEBI" id="CHEBI:29985"/>
        <dbReference type="ChEBI" id="CHEBI:58278"/>
        <dbReference type="ChEBI" id="CHEBI:58359"/>
        <dbReference type="ChEBI" id="CHEBI:58475"/>
        <dbReference type="ChEBI" id="CHEBI:58525"/>
        <dbReference type="EC" id="4.3.2.10"/>
    </reaction>
</comment>
<dbReference type="InterPro" id="IPR013785">
    <property type="entry name" value="Aldolase_TIM"/>
</dbReference>
<evidence type="ECO:0000313" key="12">
    <source>
        <dbReference type="EMBL" id="OGN10627.1"/>
    </source>
</evidence>
<dbReference type="UniPathway" id="UPA00031">
    <property type="reaction ID" value="UER00010"/>
</dbReference>
<proteinExistence type="inferred from homology"/>
<dbReference type="Pfam" id="PF00977">
    <property type="entry name" value="His_biosynth"/>
    <property type="match status" value="1"/>
</dbReference>
<evidence type="ECO:0000256" key="7">
    <source>
        <dbReference type="ARBA" id="ARBA00023239"/>
    </source>
</evidence>